<gene>
    <name evidence="2" type="ORF">NAEGRDRAFT_82266</name>
</gene>
<dbReference type="EMBL" id="GG738933">
    <property type="protein sequence ID" value="EFC36285.1"/>
    <property type="molecule type" value="Genomic_DNA"/>
</dbReference>
<evidence type="ECO:0000313" key="2">
    <source>
        <dbReference type="EMBL" id="EFC36285.1"/>
    </source>
</evidence>
<evidence type="ECO:0000256" key="1">
    <source>
        <dbReference type="SAM" id="MobiDB-lite"/>
    </source>
</evidence>
<name>D2W3R9_NAEGR</name>
<accession>D2W3R9</accession>
<feature type="region of interest" description="Disordered" evidence="1">
    <location>
        <begin position="1"/>
        <end position="32"/>
    </location>
</feature>
<dbReference type="AlphaFoldDB" id="D2W3R9"/>
<sequence>MFLSAAEGKSSSKSASHGSLHNQGGNNNNGGVVAMSKLTVMNSSRGLGLLSSSKRSSSYGDEFYRQYDQDSNNSNNLMITTTTTSNVVPGSPNMKGSVGVGGLYYANSVLNNNFEWSYKVETQKDGRKRANSFKDLCFMLPLLSIINTSAFNVVMQNAGQLLGTNSENGNIYTNDKSLFTVYHQIDRELSKSLTGDAVSPATSSPINAILMPNSPGSSQDVLSDCNSDLVLSIPNSPSSGSLHLYMESQQKQHSPSESNSNILNLREKFILFIVNNHPNHLGKQFTMHAHLKEGISGKQLAEVSVRTKLMFLDLFYGCSRVHAKKPIQNCTDIVVLLEQLTYNLVRTSGDVILEEMDIDMMNHMVEQQTSLPYYRHMSEAKNFDCVQNERLKNFLNNTFSRIFKSPDESENQDSIFAELLLEIRYISDMIYLEMEDIYSIFQSIAPFKEAVEEFLGKGIQENTLPMHIVQMYKKKLEEEKAFQTEKNHLLLRDQDFQAKNIIDKDWNLVKHLSRGHATDWKVVHSQSHNEYKKKHLKSQNNDEQLINLFPYSMIVYNTKRPYHTGIDSKDLKSSKMVTTLDYSIEQVAKTFGHDYALSEEFSEVEFTEFIPLNESNSLHKYPSFTFNASVELGSSSKKKKMEGILSTKISLVNTPGRGNELNEICFVYKSCQASSNKKESIIIWCARVFTRIDNHRTRLFQFKLSNIGSLSSSFLSSSKAFLKKNISEDHSRILKELQSAEKDEFPTPSESNHIMRTMRDYCLHYHNTELKDLIRNN</sequence>
<protein>
    <submittedName>
        <fullName evidence="2">Predicted protein</fullName>
    </submittedName>
</protein>
<feature type="compositionally biased region" description="Low complexity" evidence="1">
    <location>
        <begin position="1"/>
        <end position="31"/>
    </location>
</feature>
<keyword evidence="3" id="KW-1185">Reference proteome</keyword>
<reference evidence="2 3" key="1">
    <citation type="journal article" date="2010" name="Cell">
        <title>The genome of Naegleria gruberi illuminates early eukaryotic versatility.</title>
        <authorList>
            <person name="Fritz-Laylin L.K."/>
            <person name="Prochnik S.E."/>
            <person name="Ginger M.L."/>
            <person name="Dacks J.B."/>
            <person name="Carpenter M.L."/>
            <person name="Field M.C."/>
            <person name="Kuo A."/>
            <person name="Paredez A."/>
            <person name="Chapman J."/>
            <person name="Pham J."/>
            <person name="Shu S."/>
            <person name="Neupane R."/>
            <person name="Cipriano M."/>
            <person name="Mancuso J."/>
            <person name="Tu H."/>
            <person name="Salamov A."/>
            <person name="Lindquist E."/>
            <person name="Shapiro H."/>
            <person name="Lucas S."/>
            <person name="Grigoriev I.V."/>
            <person name="Cande W.Z."/>
            <person name="Fulton C."/>
            <person name="Rokhsar D.S."/>
            <person name="Dawson S.C."/>
        </authorList>
    </citation>
    <scope>NUCLEOTIDE SEQUENCE [LARGE SCALE GENOMIC DNA]</scope>
    <source>
        <strain evidence="2 3">NEG-M</strain>
    </source>
</reference>
<dbReference type="RefSeq" id="XP_002669029.1">
    <property type="nucleotide sequence ID" value="XM_002668983.1"/>
</dbReference>
<dbReference type="InParanoid" id="D2W3R9"/>
<dbReference type="VEuPathDB" id="AmoebaDB:NAEGRDRAFT_82266"/>
<proteinExistence type="predicted"/>
<dbReference type="Proteomes" id="UP000006671">
    <property type="component" value="Unassembled WGS sequence"/>
</dbReference>
<dbReference type="KEGG" id="ngr:NAEGRDRAFT_82266"/>
<organism evidence="3">
    <name type="scientific">Naegleria gruberi</name>
    <name type="common">Amoeba</name>
    <dbReference type="NCBI Taxonomy" id="5762"/>
    <lineage>
        <taxon>Eukaryota</taxon>
        <taxon>Discoba</taxon>
        <taxon>Heterolobosea</taxon>
        <taxon>Tetramitia</taxon>
        <taxon>Eutetramitia</taxon>
        <taxon>Vahlkampfiidae</taxon>
        <taxon>Naegleria</taxon>
    </lineage>
</organism>
<dbReference type="GeneID" id="8862080"/>
<evidence type="ECO:0000313" key="3">
    <source>
        <dbReference type="Proteomes" id="UP000006671"/>
    </source>
</evidence>